<dbReference type="EMBL" id="JACLIC010000061">
    <property type="protein sequence ID" value="MBY0207111.1"/>
    <property type="molecule type" value="Genomic_DNA"/>
</dbReference>
<sequence length="182" mass="21549">MKKSVLYEDIIFRMLVSSVDLTTELLELITEDRLEVKVTKQQKLETDNIILRESFLFSHKYKMTISQNIVILYSDFMPLDLFNSIMLKKEGIGHLLKRTGSSSTRKIIRSGYRQPSEVINLQNEPFKLQFESQKKIPFKEYKVRFDSYPIEGMQLVEYFNPEMISEIIKYPMKLSEERNSMV</sequence>
<evidence type="ECO:0000313" key="2">
    <source>
        <dbReference type="Proteomes" id="UP000706031"/>
    </source>
</evidence>
<accession>A0ABS7KSX4</accession>
<evidence type="ECO:0000313" key="1">
    <source>
        <dbReference type="EMBL" id="MBY0207111.1"/>
    </source>
</evidence>
<dbReference type="Proteomes" id="UP000706031">
    <property type="component" value="Unassembled WGS sequence"/>
</dbReference>
<comment type="caution">
    <text evidence="1">The sequence shown here is derived from an EMBL/GenBank/DDBJ whole genome shotgun (WGS) entry which is preliminary data.</text>
</comment>
<dbReference type="Gene3D" id="3.40.1410.10">
    <property type="entry name" value="Chorismate lyase-like"/>
    <property type="match status" value="1"/>
</dbReference>
<organism evidence="1 2">
    <name type="scientific">Paenibacillus cucumis</name>
    <name type="common">ex Kampfer et al. 2016</name>
    <dbReference type="NCBI Taxonomy" id="1776858"/>
    <lineage>
        <taxon>Bacteria</taxon>
        <taxon>Bacillati</taxon>
        <taxon>Bacillota</taxon>
        <taxon>Bacilli</taxon>
        <taxon>Bacillales</taxon>
        <taxon>Paenibacillaceae</taxon>
        <taxon>Paenibacillus</taxon>
    </lineage>
</organism>
<name>A0ABS7KSX4_9BACL</name>
<gene>
    <name evidence="1" type="ORF">H7T88_28170</name>
</gene>
<protein>
    <recommendedName>
        <fullName evidence="3">DUF98 domain-containing protein</fullName>
    </recommendedName>
</protein>
<dbReference type="InterPro" id="IPR028978">
    <property type="entry name" value="Chorismate_lyase_/UTRA_dom_sf"/>
</dbReference>
<keyword evidence="2" id="KW-1185">Reference proteome</keyword>
<dbReference type="RefSeq" id="WP_221791702.1">
    <property type="nucleotide sequence ID" value="NZ_JACLIC010000061.1"/>
</dbReference>
<evidence type="ECO:0008006" key="3">
    <source>
        <dbReference type="Google" id="ProtNLM"/>
    </source>
</evidence>
<dbReference type="SUPFAM" id="SSF64288">
    <property type="entry name" value="Chorismate lyase-like"/>
    <property type="match status" value="1"/>
</dbReference>
<proteinExistence type="predicted"/>
<reference evidence="1 2" key="1">
    <citation type="submission" date="2020-08" db="EMBL/GenBank/DDBJ databases">
        <title>Fungal Genomes of the International Space Station.</title>
        <authorList>
            <person name="Seuylemezian A."/>
            <person name="Singh N.K."/>
            <person name="Wood J."/>
            <person name="Venkateswaran K."/>
        </authorList>
    </citation>
    <scope>NUCLEOTIDE SEQUENCE [LARGE SCALE GENOMIC DNA]</scope>
    <source>
        <strain evidence="1 2">S/N-304-OC-R4</strain>
    </source>
</reference>